<dbReference type="GO" id="GO:0005634">
    <property type="term" value="C:nucleus"/>
    <property type="evidence" value="ECO:0007669"/>
    <property type="project" value="TreeGrafter"/>
</dbReference>
<keyword evidence="3" id="KW-1185">Reference proteome</keyword>
<sequence>MFANMASTAAGVAVGSTVGHGLSNMLFGGGSSTQAAPVAEPQQQSFEERRMGGSCDIQAKDFTSCLNATSGDMTACNYYLETLKQCQAAAAQY</sequence>
<dbReference type="Proteomes" id="UP000193467">
    <property type="component" value="Unassembled WGS sequence"/>
</dbReference>
<evidence type="ECO:0000313" key="2">
    <source>
        <dbReference type="EMBL" id="ORY92899.1"/>
    </source>
</evidence>
<gene>
    <name evidence="2" type="ORF">BCR35DRAFT_274046</name>
</gene>
<dbReference type="PANTHER" id="PTHR13523">
    <property type="entry name" value="COILED-COIL-HELIX-COILED-COIL-HELIX DOMAIN CONTAINING 2/NUR77"/>
    <property type="match status" value="1"/>
</dbReference>
<dbReference type="AlphaFoldDB" id="A0A1Y2G764"/>
<dbReference type="GO" id="GO:0005739">
    <property type="term" value="C:mitochondrion"/>
    <property type="evidence" value="ECO:0007669"/>
    <property type="project" value="TreeGrafter"/>
</dbReference>
<protein>
    <recommendedName>
        <fullName evidence="4">CHCH domain-containing protein</fullName>
    </recommendedName>
</protein>
<feature type="region of interest" description="Disordered" evidence="1">
    <location>
        <begin position="32"/>
        <end position="51"/>
    </location>
</feature>
<dbReference type="InParanoid" id="A0A1Y2G764"/>
<dbReference type="FunCoup" id="A0A1Y2G764">
    <property type="interactions" value="281"/>
</dbReference>
<evidence type="ECO:0008006" key="4">
    <source>
        <dbReference type="Google" id="ProtNLM"/>
    </source>
</evidence>
<dbReference type="SUPFAM" id="SSF47072">
    <property type="entry name" value="Cysteine alpha-hairpin motif"/>
    <property type="match status" value="1"/>
</dbReference>
<dbReference type="PANTHER" id="PTHR13523:SF2">
    <property type="entry name" value="COILED-COIL-HELIX-COILED-COIL-HELIX DOMAIN CONTAINING 2, ISOFORM A-RELATED"/>
    <property type="match status" value="1"/>
</dbReference>
<evidence type="ECO:0000256" key="1">
    <source>
        <dbReference type="SAM" id="MobiDB-lite"/>
    </source>
</evidence>
<accession>A0A1Y2G764</accession>
<organism evidence="2 3">
    <name type="scientific">Leucosporidium creatinivorum</name>
    <dbReference type="NCBI Taxonomy" id="106004"/>
    <lineage>
        <taxon>Eukaryota</taxon>
        <taxon>Fungi</taxon>
        <taxon>Dikarya</taxon>
        <taxon>Basidiomycota</taxon>
        <taxon>Pucciniomycotina</taxon>
        <taxon>Microbotryomycetes</taxon>
        <taxon>Leucosporidiales</taxon>
        <taxon>Leucosporidium</taxon>
    </lineage>
</organism>
<dbReference type="EMBL" id="MCGR01000001">
    <property type="protein sequence ID" value="ORY92899.1"/>
    <property type="molecule type" value="Genomic_DNA"/>
</dbReference>
<dbReference type="InterPro" id="IPR009069">
    <property type="entry name" value="Cys_alpha_HP_mot_SF"/>
</dbReference>
<dbReference type="InterPro" id="IPR055304">
    <property type="entry name" value="CHCHD2/10-like"/>
</dbReference>
<dbReference type="OrthoDB" id="1106148at2759"/>
<dbReference type="GO" id="GO:0007005">
    <property type="term" value="P:mitochondrion organization"/>
    <property type="evidence" value="ECO:0007669"/>
    <property type="project" value="InterPro"/>
</dbReference>
<evidence type="ECO:0000313" key="3">
    <source>
        <dbReference type="Proteomes" id="UP000193467"/>
    </source>
</evidence>
<comment type="caution">
    <text evidence="2">The sequence shown here is derived from an EMBL/GenBank/DDBJ whole genome shotgun (WGS) entry which is preliminary data.</text>
</comment>
<name>A0A1Y2G764_9BASI</name>
<proteinExistence type="predicted"/>
<dbReference type="STRING" id="106004.A0A1Y2G764"/>
<reference evidence="2 3" key="1">
    <citation type="submission" date="2016-07" db="EMBL/GenBank/DDBJ databases">
        <title>Pervasive Adenine N6-methylation of Active Genes in Fungi.</title>
        <authorList>
            <consortium name="DOE Joint Genome Institute"/>
            <person name="Mondo S.J."/>
            <person name="Dannebaum R.O."/>
            <person name="Kuo R.C."/>
            <person name="Labutti K."/>
            <person name="Haridas S."/>
            <person name="Kuo A."/>
            <person name="Salamov A."/>
            <person name="Ahrendt S.R."/>
            <person name="Lipzen A."/>
            <person name="Sullivan W."/>
            <person name="Andreopoulos W.B."/>
            <person name="Clum A."/>
            <person name="Lindquist E."/>
            <person name="Daum C."/>
            <person name="Ramamoorthy G.K."/>
            <person name="Gryganskyi A."/>
            <person name="Culley D."/>
            <person name="Magnuson J.K."/>
            <person name="James T.Y."/>
            <person name="O'Malley M.A."/>
            <person name="Stajich J.E."/>
            <person name="Spatafora J.W."/>
            <person name="Visel A."/>
            <person name="Grigoriev I.V."/>
        </authorList>
    </citation>
    <scope>NUCLEOTIDE SEQUENCE [LARGE SCALE GENOMIC DNA]</scope>
    <source>
        <strain evidence="2 3">62-1032</strain>
    </source>
</reference>